<dbReference type="SMART" id="SM00257">
    <property type="entry name" value="LysM"/>
    <property type="match status" value="1"/>
</dbReference>
<organism evidence="2">
    <name type="scientific">hydrothermal vent metagenome</name>
    <dbReference type="NCBI Taxonomy" id="652676"/>
    <lineage>
        <taxon>unclassified sequences</taxon>
        <taxon>metagenomes</taxon>
        <taxon>ecological metagenomes</taxon>
    </lineage>
</organism>
<sequence length="96" mass="10338">MTTTSIARLRAFIIISVTVAAVLLLLASAGNATNEITETVQYRVQMGDTLWEIAAEQGPDGVDRRRVVATIERINDLDAATLQAGQIIEIPVMSTP</sequence>
<dbReference type="AlphaFoldDB" id="A0A3B0RPN4"/>
<accession>A0A3B0RPN4</accession>
<evidence type="ECO:0000313" key="2">
    <source>
        <dbReference type="EMBL" id="VAV90566.1"/>
    </source>
</evidence>
<dbReference type="PROSITE" id="PS51782">
    <property type="entry name" value="LYSM"/>
    <property type="match status" value="1"/>
</dbReference>
<name>A0A3B0RPN4_9ZZZZ</name>
<dbReference type="Pfam" id="PF01476">
    <property type="entry name" value="LysM"/>
    <property type="match status" value="1"/>
</dbReference>
<dbReference type="CDD" id="cd00118">
    <property type="entry name" value="LysM"/>
    <property type="match status" value="1"/>
</dbReference>
<evidence type="ECO:0000259" key="1">
    <source>
        <dbReference type="PROSITE" id="PS51782"/>
    </source>
</evidence>
<feature type="domain" description="LysM" evidence="1">
    <location>
        <begin position="40"/>
        <end position="90"/>
    </location>
</feature>
<dbReference type="InterPro" id="IPR018392">
    <property type="entry name" value="LysM"/>
</dbReference>
<dbReference type="InterPro" id="IPR036779">
    <property type="entry name" value="LysM_dom_sf"/>
</dbReference>
<proteinExistence type="predicted"/>
<protein>
    <recommendedName>
        <fullName evidence="1">LysM domain-containing protein</fullName>
    </recommendedName>
</protein>
<reference evidence="2" key="1">
    <citation type="submission" date="2018-06" db="EMBL/GenBank/DDBJ databases">
        <authorList>
            <person name="Zhirakovskaya E."/>
        </authorList>
    </citation>
    <scope>NUCLEOTIDE SEQUENCE</scope>
</reference>
<dbReference type="EMBL" id="UOEI01000043">
    <property type="protein sequence ID" value="VAV90566.1"/>
    <property type="molecule type" value="Genomic_DNA"/>
</dbReference>
<dbReference type="Gene3D" id="3.10.350.10">
    <property type="entry name" value="LysM domain"/>
    <property type="match status" value="1"/>
</dbReference>
<gene>
    <name evidence="2" type="ORF">MNBD_ACTINO01-2555</name>
</gene>
<dbReference type="SUPFAM" id="SSF54106">
    <property type="entry name" value="LysM domain"/>
    <property type="match status" value="1"/>
</dbReference>